<gene>
    <name evidence="1" type="ORF">BaRGS_00034069</name>
</gene>
<keyword evidence="2" id="KW-1185">Reference proteome</keyword>
<dbReference type="Proteomes" id="UP001519460">
    <property type="component" value="Unassembled WGS sequence"/>
</dbReference>
<comment type="caution">
    <text evidence="1">The sequence shown here is derived from an EMBL/GenBank/DDBJ whole genome shotgun (WGS) entry which is preliminary data.</text>
</comment>
<sequence length="76" mass="8015">SPPGFRFHLLIAAPPGDRPASVVNDRHATGWSHATSLRCDISPISSSVMTTLGAVRRLLTDLTLDSLGGSFGKLSQ</sequence>
<name>A0ABD0JIN8_9CAEN</name>
<evidence type="ECO:0000313" key="2">
    <source>
        <dbReference type="Proteomes" id="UP001519460"/>
    </source>
</evidence>
<accession>A0ABD0JIN8</accession>
<dbReference type="AlphaFoldDB" id="A0ABD0JIN8"/>
<dbReference type="EMBL" id="JACVVK020000428">
    <property type="protein sequence ID" value="KAK7474704.1"/>
    <property type="molecule type" value="Genomic_DNA"/>
</dbReference>
<evidence type="ECO:0000313" key="1">
    <source>
        <dbReference type="EMBL" id="KAK7474704.1"/>
    </source>
</evidence>
<protein>
    <submittedName>
        <fullName evidence="1">Uncharacterized protein</fullName>
    </submittedName>
</protein>
<organism evidence="1 2">
    <name type="scientific">Batillaria attramentaria</name>
    <dbReference type="NCBI Taxonomy" id="370345"/>
    <lineage>
        <taxon>Eukaryota</taxon>
        <taxon>Metazoa</taxon>
        <taxon>Spiralia</taxon>
        <taxon>Lophotrochozoa</taxon>
        <taxon>Mollusca</taxon>
        <taxon>Gastropoda</taxon>
        <taxon>Caenogastropoda</taxon>
        <taxon>Sorbeoconcha</taxon>
        <taxon>Cerithioidea</taxon>
        <taxon>Batillariidae</taxon>
        <taxon>Batillaria</taxon>
    </lineage>
</organism>
<reference evidence="1 2" key="1">
    <citation type="journal article" date="2023" name="Sci. Data">
        <title>Genome assembly of the Korean intertidal mud-creeper Batillaria attramentaria.</title>
        <authorList>
            <person name="Patra A.K."/>
            <person name="Ho P.T."/>
            <person name="Jun S."/>
            <person name="Lee S.J."/>
            <person name="Kim Y."/>
            <person name="Won Y.J."/>
        </authorList>
    </citation>
    <scope>NUCLEOTIDE SEQUENCE [LARGE SCALE GENOMIC DNA]</scope>
    <source>
        <strain evidence="1">Wonlab-2016</strain>
    </source>
</reference>
<feature type="non-terminal residue" evidence="1">
    <location>
        <position position="1"/>
    </location>
</feature>
<proteinExistence type="predicted"/>